<evidence type="ECO:0000256" key="1">
    <source>
        <dbReference type="SAM" id="SignalP"/>
    </source>
</evidence>
<feature type="chain" id="PRO_5046963998" evidence="1">
    <location>
        <begin position="22"/>
        <end position="214"/>
    </location>
</feature>
<keyword evidence="3" id="KW-1185">Reference proteome</keyword>
<reference evidence="2 3" key="1">
    <citation type="submission" date="2024-02" db="EMBL/GenBank/DDBJ databases">
        <authorList>
            <person name="Daric V."/>
            <person name="Darras S."/>
        </authorList>
    </citation>
    <scope>NUCLEOTIDE SEQUENCE [LARGE SCALE GENOMIC DNA]</scope>
</reference>
<name>A0ABP0FGZ3_CLALP</name>
<evidence type="ECO:0000313" key="3">
    <source>
        <dbReference type="Proteomes" id="UP001642483"/>
    </source>
</evidence>
<dbReference type="EMBL" id="CAWYQH010000046">
    <property type="protein sequence ID" value="CAK8678178.1"/>
    <property type="molecule type" value="Genomic_DNA"/>
</dbReference>
<keyword evidence="1" id="KW-0732">Signal</keyword>
<feature type="signal peptide" evidence="1">
    <location>
        <begin position="1"/>
        <end position="21"/>
    </location>
</feature>
<comment type="caution">
    <text evidence="2">The sequence shown here is derived from an EMBL/GenBank/DDBJ whole genome shotgun (WGS) entry which is preliminary data.</text>
</comment>
<gene>
    <name evidence="2" type="ORF">CVLEPA_LOCUS8122</name>
</gene>
<dbReference type="Proteomes" id="UP001642483">
    <property type="component" value="Unassembled WGS sequence"/>
</dbReference>
<accession>A0ABP0FGZ3</accession>
<organism evidence="2 3">
    <name type="scientific">Clavelina lepadiformis</name>
    <name type="common">Light-bulb sea squirt</name>
    <name type="synonym">Ascidia lepadiformis</name>
    <dbReference type="NCBI Taxonomy" id="159417"/>
    <lineage>
        <taxon>Eukaryota</taxon>
        <taxon>Metazoa</taxon>
        <taxon>Chordata</taxon>
        <taxon>Tunicata</taxon>
        <taxon>Ascidiacea</taxon>
        <taxon>Aplousobranchia</taxon>
        <taxon>Clavelinidae</taxon>
        <taxon>Clavelina</taxon>
    </lineage>
</organism>
<sequence length="214" mass="24076">MKFSAAIFFILLCQSFDGSKAQTPIESVMTFEEYMTKVNEKTERITYLMSIFSCYFTRELHSCQLALYDKQTLQALSTDFMKAGTSGLELLQSSLQGFSRKRRSVDPNVTQSKHLTRKKRGIPGNPCAADIANQVAVLYAIDVETGFIVELLQDPVTLVYQTFFIYDCIISAFLTFPCVDQYVQYMAVVFTGNGNEVANRQVKIPTNCGIQVIS</sequence>
<proteinExistence type="predicted"/>
<protein>
    <submittedName>
        <fullName evidence="2">Uncharacterized protein</fullName>
    </submittedName>
</protein>
<evidence type="ECO:0000313" key="2">
    <source>
        <dbReference type="EMBL" id="CAK8678178.1"/>
    </source>
</evidence>